<protein>
    <submittedName>
        <fullName evidence="3">Integrative conjugative element protein, RAQPRD family</fullName>
    </submittedName>
</protein>
<keyword evidence="4" id="KW-1185">Reference proteome</keyword>
<dbReference type="InterPro" id="IPR019110">
    <property type="entry name" value="Uncharacterised_RAQPRD"/>
</dbReference>
<dbReference type="Pfam" id="PF09686">
    <property type="entry name" value="Plasmid_RAQPRD"/>
    <property type="match status" value="1"/>
</dbReference>
<evidence type="ECO:0000256" key="2">
    <source>
        <dbReference type="SAM" id="SignalP"/>
    </source>
</evidence>
<feature type="coiled-coil region" evidence="1">
    <location>
        <begin position="24"/>
        <end position="51"/>
    </location>
</feature>
<keyword evidence="1" id="KW-0175">Coiled coil</keyword>
<sequence length="108" mass="12217">MMISRFRFMPLIAAFALTFSMPTTASEQEQLAQAIKQLDAAQASLVRALQQSKTSAKSREYFDYSAAQRDISTVKNGIQQYISPSRAIPRNPQALRTLREDYTKLRGQ</sequence>
<keyword evidence="2" id="KW-0732">Signal</keyword>
<feature type="signal peptide" evidence="2">
    <location>
        <begin position="1"/>
        <end position="25"/>
    </location>
</feature>
<proteinExistence type="predicted"/>
<dbReference type="STRING" id="1122938.SAMN05660772_02436"/>
<evidence type="ECO:0000313" key="4">
    <source>
        <dbReference type="Proteomes" id="UP000192408"/>
    </source>
</evidence>
<reference evidence="4" key="1">
    <citation type="submission" date="2017-04" db="EMBL/GenBank/DDBJ databases">
        <authorList>
            <person name="Varghese N."/>
            <person name="Submissions S."/>
        </authorList>
    </citation>
    <scope>NUCLEOTIDE SEQUENCE [LARGE SCALE GENOMIC DNA]</scope>
    <source>
        <strain evidence="4">DSM 23072</strain>
    </source>
</reference>
<name>A0A1W1UVY2_9PAST</name>
<accession>A0A1W1UVY2</accession>
<dbReference type="NCBIfam" id="TIGR01690">
    <property type="entry name" value="ICE_RAQPRD"/>
    <property type="match status" value="1"/>
</dbReference>
<dbReference type="Proteomes" id="UP000192408">
    <property type="component" value="Unassembled WGS sequence"/>
</dbReference>
<gene>
    <name evidence="3" type="ORF">SAMN05660772_02436</name>
</gene>
<evidence type="ECO:0000256" key="1">
    <source>
        <dbReference type="SAM" id="Coils"/>
    </source>
</evidence>
<dbReference type="EMBL" id="FWWV01000018">
    <property type="protein sequence ID" value="SMB85149.1"/>
    <property type="molecule type" value="Genomic_DNA"/>
</dbReference>
<dbReference type="AlphaFoldDB" id="A0A1W1UVY2"/>
<feature type="chain" id="PRO_5010702362" evidence="2">
    <location>
        <begin position="26"/>
        <end position="108"/>
    </location>
</feature>
<evidence type="ECO:0000313" key="3">
    <source>
        <dbReference type="EMBL" id="SMB85149.1"/>
    </source>
</evidence>
<organism evidence="3 4">
    <name type="scientific">Pasteurella testudinis DSM 23072</name>
    <dbReference type="NCBI Taxonomy" id="1122938"/>
    <lineage>
        <taxon>Bacteria</taxon>
        <taxon>Pseudomonadati</taxon>
        <taxon>Pseudomonadota</taxon>
        <taxon>Gammaproteobacteria</taxon>
        <taxon>Pasteurellales</taxon>
        <taxon>Pasteurellaceae</taxon>
        <taxon>Pasteurella</taxon>
    </lineage>
</organism>